<evidence type="ECO:0000256" key="2">
    <source>
        <dbReference type="SAM" id="MobiDB-lite"/>
    </source>
</evidence>
<dbReference type="Gene3D" id="1.10.150.20">
    <property type="entry name" value="5' to 3' exonuclease, C-terminal subdomain"/>
    <property type="match status" value="1"/>
</dbReference>
<dbReference type="OrthoDB" id="9801841at2"/>
<feature type="region of interest" description="Disordered" evidence="2">
    <location>
        <begin position="844"/>
        <end position="877"/>
    </location>
</feature>
<evidence type="ECO:0000259" key="4">
    <source>
        <dbReference type="PROSITE" id="PS50965"/>
    </source>
</evidence>
<feature type="compositionally biased region" description="Basic and acidic residues" evidence="2">
    <location>
        <begin position="1212"/>
        <end position="1221"/>
    </location>
</feature>
<dbReference type="GO" id="GO:0005737">
    <property type="term" value="C:cytoplasm"/>
    <property type="evidence" value="ECO:0007669"/>
    <property type="project" value="TreeGrafter"/>
</dbReference>
<dbReference type="NCBIfam" id="NF033442">
    <property type="entry name" value="BREX_PglW"/>
    <property type="match status" value="1"/>
</dbReference>
<evidence type="ECO:0000313" key="5">
    <source>
        <dbReference type="EMBL" id="OSM06734.1"/>
    </source>
</evidence>
<evidence type="ECO:0008006" key="7">
    <source>
        <dbReference type="Google" id="ProtNLM"/>
    </source>
</evidence>
<dbReference type="InterPro" id="IPR011009">
    <property type="entry name" value="Kinase-like_dom_sf"/>
</dbReference>
<reference evidence="5 6" key="1">
    <citation type="journal article" date="2016" name="BMC Genomics">
        <title>Combined genomic and structural analyses of a cultured magnetotactic bacterium reveals its niche adaptation to a dynamic environment.</title>
        <authorList>
            <person name="Araujo A.C."/>
            <person name="Morillo V."/>
            <person name="Cypriano J."/>
            <person name="Teixeira L.C."/>
            <person name="Leao P."/>
            <person name="Lyra S."/>
            <person name="Almeida L.G."/>
            <person name="Bazylinski D.A."/>
            <person name="Vasconcellos A.T."/>
            <person name="Abreu F."/>
            <person name="Lins U."/>
        </authorList>
    </citation>
    <scope>NUCLEOTIDE SEQUENCE [LARGE SCALE GENOMIC DNA]</scope>
    <source>
        <strain evidence="5 6">IT-1</strain>
    </source>
</reference>
<comment type="caution">
    <text evidence="5">The sequence shown here is derived from an EMBL/GenBank/DDBJ whole genome shotgun (WGS) entry which is preliminary data.</text>
</comment>
<gene>
    <name evidence="5" type="ORF">MAIT1_04730</name>
</gene>
<protein>
    <recommendedName>
        <fullName evidence="7">Serine/threonine protein kinase</fullName>
    </recommendedName>
</protein>
<dbReference type="Gene3D" id="1.10.510.10">
    <property type="entry name" value="Transferase(Phosphotransferase) domain 1"/>
    <property type="match status" value="2"/>
</dbReference>
<dbReference type="PANTHER" id="PTHR24348">
    <property type="entry name" value="SERINE/THREONINE-PROTEIN KINASE UNC-51-RELATED"/>
    <property type="match status" value="1"/>
</dbReference>
<dbReference type="Pfam" id="PF00069">
    <property type="entry name" value="Pkinase"/>
    <property type="match status" value="2"/>
</dbReference>
<feature type="binding site" evidence="1">
    <location>
        <position position="545"/>
    </location>
    <ligand>
        <name>ATP</name>
        <dbReference type="ChEBI" id="CHEBI:30616"/>
    </ligand>
</feature>
<dbReference type="PROSITE" id="PS50965">
    <property type="entry name" value="NERD"/>
    <property type="match status" value="1"/>
</dbReference>
<dbReference type="Proteomes" id="UP000194003">
    <property type="component" value="Unassembled WGS sequence"/>
</dbReference>
<feature type="compositionally biased region" description="Polar residues" evidence="2">
    <location>
        <begin position="859"/>
        <end position="868"/>
    </location>
</feature>
<dbReference type="EMBL" id="LVJN01000015">
    <property type="protein sequence ID" value="OSM06734.1"/>
    <property type="molecule type" value="Genomic_DNA"/>
</dbReference>
<dbReference type="PROSITE" id="PS50011">
    <property type="entry name" value="PROTEIN_KINASE_DOM"/>
    <property type="match status" value="2"/>
</dbReference>
<dbReference type="GO" id="GO:0004674">
    <property type="term" value="F:protein serine/threonine kinase activity"/>
    <property type="evidence" value="ECO:0007669"/>
    <property type="project" value="InterPro"/>
</dbReference>
<feature type="region of interest" description="Disordered" evidence="2">
    <location>
        <begin position="1208"/>
        <end position="1232"/>
    </location>
</feature>
<name>A0A1Y2K9Z7_9PROT</name>
<dbReference type="Pfam" id="PF08378">
    <property type="entry name" value="NERD"/>
    <property type="match status" value="1"/>
</dbReference>
<dbReference type="InterPro" id="IPR049832">
    <property type="entry name" value="BREX_PglW"/>
</dbReference>
<evidence type="ECO:0000313" key="6">
    <source>
        <dbReference type="Proteomes" id="UP000194003"/>
    </source>
</evidence>
<dbReference type="GO" id="GO:0005524">
    <property type="term" value="F:ATP binding"/>
    <property type="evidence" value="ECO:0007669"/>
    <property type="project" value="UniProtKB-UniRule"/>
</dbReference>
<keyword evidence="1" id="KW-0547">Nucleotide-binding</keyword>
<dbReference type="SUPFAM" id="SSF47789">
    <property type="entry name" value="C-terminal domain of RNA polymerase alpha subunit"/>
    <property type="match status" value="1"/>
</dbReference>
<feature type="domain" description="NERD" evidence="4">
    <location>
        <begin position="11"/>
        <end position="128"/>
    </location>
</feature>
<proteinExistence type="predicted"/>
<dbReference type="InterPro" id="IPR017441">
    <property type="entry name" value="Protein_kinase_ATP_BS"/>
</dbReference>
<dbReference type="PANTHER" id="PTHR24348:SF68">
    <property type="entry name" value="SERINE_THREONINE-PROTEIN KINASE ATG1C"/>
    <property type="match status" value="1"/>
</dbReference>
<feature type="domain" description="Protein kinase" evidence="3">
    <location>
        <begin position="202"/>
        <end position="485"/>
    </location>
</feature>
<evidence type="ECO:0000256" key="1">
    <source>
        <dbReference type="PROSITE-ProRule" id="PRU10141"/>
    </source>
</evidence>
<dbReference type="PROSITE" id="PS00107">
    <property type="entry name" value="PROTEIN_KINASE_ATP"/>
    <property type="match status" value="1"/>
</dbReference>
<keyword evidence="1" id="KW-0067">ATP-binding</keyword>
<keyword evidence="6" id="KW-1185">Reference proteome</keyword>
<sequence>MDKFWTEITPSEFAWEREALEFIRQQLPDHEPYRAWSNFEFIADDGSINEVDLLVLTPKGFFLVEIKSRPGRLTGNAGAWVWVTDGREYVHDNPLILTNRKSKKLVSLLKRQKAMRGDRLPFLSALVFCSDPNLKCDLDDHARTGVWLRDRDEQGDRPARRGIIHALTKALTPEEVRRYQRLDKPIAKKISRAIEEAGIRRSNKFRKVGQYQLGQLLVEEDIYQEWEAQHVELEKIRRRVRIYLVSSKEPGVREAIIRAAQREFQILEGIDHVGILRAENYVEHELGPALIFEHHPGAIRLDHFLVQHSKSLSMEQKLHLLRQIGEGLSYAHQKRLIHRALNPQSILVLDPESDLPRIKILNWQTARRQIESATSQGFTATRHVQDLVDDAGLVYLAPEVHTDPSASGEELDIFSLGAIAYHIFSGQPPAQNIYGLVDKLSEQDGLQISSVMDGAGEKLQELIQYATHRDASLRIDALKDFFDLLDEVEEETTRPDGEGSTTRTPIEAGVGDVLEGGFLVKKRLGRGATSIAFLVERDGKQTVLKLAAEYAHNDRIQEEAQVLEEIRHSGIIALEGAVEVSGYRGLLLQFASKGTLDERIRKEGRIHSELLERFGGDLLQALNHLEEHGISHRDIKPGNLGLVASGGTGKLHLVLFDFSLARVSAENIRAGTPPYLDPFLNTPSRRRWDLHAERFAAAMTLYEMATGALPKWGDGRSDPALLDCEVTIDGELFEPSLREGLSSFFAKALARDAKRRYDTCEEMLKAFSHLFREVELAEQRSGSGVEADWQSHVSTLTLDTPLASLPFSDRALSALERMDARTVSELLGIHIFRLSRMRGVGRETQKELTQAHRRLSQRFPEQQGATPPTGSPAKTEESAVEVEAEVQSIDLLVHQLIPKPTRADSETTGRALRLHLGLDELPATRREQSLSMWPGQLDISQAVGVSRGRISQILNTARKRWGKRIPTLTALRTEIAELLASSGGVMTLRELGEAVLVRRGSAQQEPERSRIAQAVTRAALEIERDMKEPRWVERRSGQQLLLALDKEDRGQELADYAMRLGKRADALAAQDPLPTPARVVEALQLERLPEDAPVLASSRLLKLAVAVSGSAAVSSRQEIYPRGLSAARALKLAQGALLGAKELTIAQVRERVEGRYPEAESLPERPQLDTLLDEAGCRFVWTPTEGPGGEGIYKAIIPDFTTLHTSMTTRRSTADDGEGPKGEGGVSPKEAEAEAFQQRLDRAAQEGAFLALLTPPKHAVDVAARLEALYDLPVYSLDALLLDALKAVAQEKGIKRWEVILEADAEGATGAHWGKLMGLVTLAMPRIEQKLLDQQRTAVLTDPGLLARYDQMGLVSRLLEQTQRPHGLPGLWMVIPADGQSAGPAINGQAVPVITPNQWARVPDGWIASK</sequence>
<evidence type="ECO:0000259" key="3">
    <source>
        <dbReference type="PROSITE" id="PS50011"/>
    </source>
</evidence>
<dbReference type="SMART" id="SM00220">
    <property type="entry name" value="S_TKc"/>
    <property type="match status" value="1"/>
</dbReference>
<organism evidence="5 6">
    <name type="scientific">Magnetofaba australis IT-1</name>
    <dbReference type="NCBI Taxonomy" id="1434232"/>
    <lineage>
        <taxon>Bacteria</taxon>
        <taxon>Pseudomonadati</taxon>
        <taxon>Pseudomonadota</taxon>
        <taxon>Magnetococcia</taxon>
        <taxon>Magnetococcales</taxon>
        <taxon>Magnetococcaceae</taxon>
        <taxon>Magnetofaba</taxon>
    </lineage>
</organism>
<dbReference type="RefSeq" id="WP_085440416.1">
    <property type="nucleotide sequence ID" value="NZ_LVJN01000015.1"/>
</dbReference>
<dbReference type="InterPro" id="IPR000719">
    <property type="entry name" value="Prot_kinase_dom"/>
</dbReference>
<dbReference type="STRING" id="1434232.MAIT1_04730"/>
<dbReference type="InterPro" id="IPR011528">
    <property type="entry name" value="NERD"/>
</dbReference>
<feature type="domain" description="Protein kinase" evidence="3">
    <location>
        <begin position="518"/>
        <end position="772"/>
    </location>
</feature>
<dbReference type="SUPFAM" id="SSF56112">
    <property type="entry name" value="Protein kinase-like (PK-like)"/>
    <property type="match status" value="2"/>
</dbReference>
<dbReference type="InterPro" id="IPR045269">
    <property type="entry name" value="Atg1-like"/>
</dbReference>
<accession>A0A1Y2K9Z7</accession>